<dbReference type="CDD" id="cd16030">
    <property type="entry name" value="iduronate-2-sulfatase"/>
    <property type="match status" value="1"/>
</dbReference>
<evidence type="ECO:0000259" key="7">
    <source>
        <dbReference type="Pfam" id="PF00884"/>
    </source>
</evidence>
<dbReference type="InterPro" id="IPR000917">
    <property type="entry name" value="Sulfatase_N"/>
</dbReference>
<evidence type="ECO:0000256" key="1">
    <source>
        <dbReference type="ARBA" id="ARBA00001913"/>
    </source>
</evidence>
<protein>
    <submittedName>
        <fullName evidence="8">Sulfatase</fullName>
    </submittedName>
</protein>
<sequence>MNHLKNIKWLIVICLLNSRVFCYGQTQKNPTSKPNILFIAIDDLNDWTGFLGGHPQTQTPHMDALARQGMIFTKAYCAAAVCNPSRTALMSGYRPSTTGVFGNSDKMRTSPILKDALMLNQWLSKHGYYTMSRGKIFHTPRVDKDKWDSWSPVEGKYGKPVAKKEGLEYSGIPSDVYDGNLNWGGTTVPKENTPDYRNALWAAEQLQNDYEKPFFMALGIFRPHLSWFVPQEYFDKFPLDKLVMPTVKEDDLSDIKGTKPSEEYQIVKKYKKEKEVVQAYLASVNYADECVGVILDALAKSKHANNTIVVLWGDHGWHLGEKLRYKKFTLWEEAIRTSLIIKAPGVTSEGSKCEKPVNLIDLYPTISALAQVPLNKNNEGRNIVPLLKNPAISWPYPSLTCQDGYSLRTNRWHYIRRKNGVEELYDHKSDSLEHYNLAIVARYQNILKKYRIELDSIFTAY</sequence>
<dbReference type="Pfam" id="PF00884">
    <property type="entry name" value="Sulfatase"/>
    <property type="match status" value="1"/>
</dbReference>
<evidence type="ECO:0000256" key="5">
    <source>
        <dbReference type="ARBA" id="ARBA00022801"/>
    </source>
</evidence>
<reference evidence="8" key="1">
    <citation type="submission" date="2023-06" db="EMBL/GenBank/DDBJ databases">
        <title>Genomic of Agaribacillus aureum.</title>
        <authorList>
            <person name="Wang G."/>
        </authorList>
    </citation>
    <scope>NUCLEOTIDE SEQUENCE</scope>
    <source>
        <strain evidence="8">BMA12</strain>
    </source>
</reference>
<comment type="cofactor">
    <cofactor evidence="1">
        <name>Ca(2+)</name>
        <dbReference type="ChEBI" id="CHEBI:29108"/>
    </cofactor>
</comment>
<keyword evidence="4" id="KW-0732">Signal</keyword>
<evidence type="ECO:0000256" key="3">
    <source>
        <dbReference type="ARBA" id="ARBA00022723"/>
    </source>
</evidence>
<keyword evidence="3" id="KW-0479">Metal-binding</keyword>
<comment type="caution">
    <text evidence="8">The sequence shown here is derived from an EMBL/GenBank/DDBJ whole genome shotgun (WGS) entry which is preliminary data.</text>
</comment>
<evidence type="ECO:0000256" key="6">
    <source>
        <dbReference type="ARBA" id="ARBA00022837"/>
    </source>
</evidence>
<dbReference type="InterPro" id="IPR017850">
    <property type="entry name" value="Alkaline_phosphatase_core_sf"/>
</dbReference>
<dbReference type="Proteomes" id="UP001172083">
    <property type="component" value="Unassembled WGS sequence"/>
</dbReference>
<keyword evidence="6" id="KW-0106">Calcium</keyword>
<feature type="domain" description="Sulfatase N-terminal" evidence="7">
    <location>
        <begin position="34"/>
        <end position="371"/>
    </location>
</feature>
<keyword evidence="5" id="KW-0378">Hydrolase</keyword>
<keyword evidence="9" id="KW-1185">Reference proteome</keyword>
<dbReference type="RefSeq" id="WP_346756097.1">
    <property type="nucleotide sequence ID" value="NZ_JAUJEB010000001.1"/>
</dbReference>
<organism evidence="8 9">
    <name type="scientific">Agaribacillus aureus</name>
    <dbReference type="NCBI Taxonomy" id="3051825"/>
    <lineage>
        <taxon>Bacteria</taxon>
        <taxon>Pseudomonadati</taxon>
        <taxon>Bacteroidota</taxon>
        <taxon>Cytophagia</taxon>
        <taxon>Cytophagales</taxon>
        <taxon>Splendidivirgaceae</taxon>
        <taxon>Agaribacillus</taxon>
    </lineage>
</organism>
<dbReference type="Gene3D" id="3.40.720.10">
    <property type="entry name" value="Alkaline Phosphatase, subunit A"/>
    <property type="match status" value="1"/>
</dbReference>
<evidence type="ECO:0000256" key="2">
    <source>
        <dbReference type="ARBA" id="ARBA00008779"/>
    </source>
</evidence>
<dbReference type="PANTHER" id="PTHR45953:SF1">
    <property type="entry name" value="IDURONATE 2-SULFATASE"/>
    <property type="match status" value="1"/>
</dbReference>
<gene>
    <name evidence="8" type="ORF">QQ020_01815</name>
</gene>
<dbReference type="InterPro" id="IPR035874">
    <property type="entry name" value="IDS"/>
</dbReference>
<dbReference type="PANTHER" id="PTHR45953">
    <property type="entry name" value="IDURONATE 2-SULFATASE"/>
    <property type="match status" value="1"/>
</dbReference>
<proteinExistence type="inferred from homology"/>
<name>A0ABT8L2P9_9BACT</name>
<evidence type="ECO:0000313" key="8">
    <source>
        <dbReference type="EMBL" id="MDN5210756.1"/>
    </source>
</evidence>
<dbReference type="SUPFAM" id="SSF53649">
    <property type="entry name" value="Alkaline phosphatase-like"/>
    <property type="match status" value="1"/>
</dbReference>
<comment type="similarity">
    <text evidence="2">Belongs to the sulfatase family.</text>
</comment>
<accession>A0ABT8L2P9</accession>
<evidence type="ECO:0000313" key="9">
    <source>
        <dbReference type="Proteomes" id="UP001172083"/>
    </source>
</evidence>
<dbReference type="EMBL" id="JAUJEB010000001">
    <property type="protein sequence ID" value="MDN5210756.1"/>
    <property type="molecule type" value="Genomic_DNA"/>
</dbReference>
<evidence type="ECO:0000256" key="4">
    <source>
        <dbReference type="ARBA" id="ARBA00022729"/>
    </source>
</evidence>